<dbReference type="EMBL" id="HBUE01193365">
    <property type="protein sequence ID" value="CAG6526329.1"/>
    <property type="molecule type" value="Transcribed_RNA"/>
</dbReference>
<dbReference type="EMBL" id="HBUE01299321">
    <property type="protein sequence ID" value="CAG6578041.1"/>
    <property type="molecule type" value="Transcribed_RNA"/>
</dbReference>
<name>A0A8D8FRW1_CULPI</name>
<dbReference type="EMBL" id="HBUE01141779">
    <property type="protein sequence ID" value="CAG6501101.1"/>
    <property type="molecule type" value="Transcribed_RNA"/>
</dbReference>
<proteinExistence type="predicted"/>
<evidence type="ECO:0000313" key="2">
    <source>
        <dbReference type="EMBL" id="CAG6480825.1"/>
    </source>
</evidence>
<reference evidence="2" key="1">
    <citation type="submission" date="2021-05" db="EMBL/GenBank/DDBJ databases">
        <authorList>
            <person name="Alioto T."/>
            <person name="Alioto T."/>
            <person name="Gomez Garrido J."/>
        </authorList>
    </citation>
    <scope>NUCLEOTIDE SEQUENCE</scope>
</reference>
<organism evidence="2">
    <name type="scientific">Culex pipiens</name>
    <name type="common">House mosquito</name>
    <dbReference type="NCBI Taxonomy" id="7175"/>
    <lineage>
        <taxon>Eukaryota</taxon>
        <taxon>Metazoa</taxon>
        <taxon>Ecdysozoa</taxon>
        <taxon>Arthropoda</taxon>
        <taxon>Hexapoda</taxon>
        <taxon>Insecta</taxon>
        <taxon>Pterygota</taxon>
        <taxon>Neoptera</taxon>
        <taxon>Endopterygota</taxon>
        <taxon>Diptera</taxon>
        <taxon>Nematocera</taxon>
        <taxon>Culicoidea</taxon>
        <taxon>Culicidae</taxon>
        <taxon>Culicinae</taxon>
        <taxon>Culicini</taxon>
        <taxon>Culex</taxon>
        <taxon>Culex</taxon>
    </lineage>
</organism>
<feature type="compositionally biased region" description="Low complexity" evidence="1">
    <location>
        <begin position="56"/>
        <end position="65"/>
    </location>
</feature>
<feature type="region of interest" description="Disordered" evidence="1">
    <location>
        <begin position="91"/>
        <end position="110"/>
    </location>
</feature>
<dbReference type="EMBL" id="HBUE01089375">
    <property type="protein sequence ID" value="CAG6480827.1"/>
    <property type="molecule type" value="Transcribed_RNA"/>
</dbReference>
<dbReference type="EMBL" id="HBUE01089369">
    <property type="protein sequence ID" value="CAG6480825.1"/>
    <property type="molecule type" value="Transcribed_RNA"/>
</dbReference>
<protein>
    <submittedName>
        <fullName evidence="2">(northern house mosquito) hypothetical protein</fullName>
    </submittedName>
</protein>
<evidence type="ECO:0000256" key="1">
    <source>
        <dbReference type="SAM" id="MobiDB-lite"/>
    </source>
</evidence>
<dbReference type="AlphaFoldDB" id="A0A8D8FRW1"/>
<feature type="region of interest" description="Disordered" evidence="1">
    <location>
        <begin position="1"/>
        <end position="86"/>
    </location>
</feature>
<dbReference type="EMBL" id="HBUE01089370">
    <property type="protein sequence ID" value="CAG6480826.1"/>
    <property type="molecule type" value="Transcribed_RNA"/>
</dbReference>
<accession>A0A8D8FRW1</accession>
<sequence>MFPWRNALPEGRWCGPPNVEDCTPQPTTGGWRHASRWSSLEREDLDQPEAPPHSGPSPSVHSTGSDVLPRKTVSRRATAAHCERPLEVLACQRPQPSETGHPRMHQLLQK</sequence>